<feature type="chain" id="PRO_5040781280" description="Outer membrane protein beta-barrel domain-containing protein" evidence="1">
    <location>
        <begin position="21"/>
        <end position="232"/>
    </location>
</feature>
<dbReference type="Proteomes" id="UP001155587">
    <property type="component" value="Unassembled WGS sequence"/>
</dbReference>
<dbReference type="RefSeq" id="WP_265677639.1">
    <property type="nucleotide sequence ID" value="NZ_JAKRRY010000055.1"/>
</dbReference>
<evidence type="ECO:0000256" key="1">
    <source>
        <dbReference type="SAM" id="SignalP"/>
    </source>
</evidence>
<proteinExistence type="predicted"/>
<evidence type="ECO:0008006" key="4">
    <source>
        <dbReference type="Google" id="ProtNLM"/>
    </source>
</evidence>
<reference evidence="2" key="1">
    <citation type="submission" date="2022-02" db="EMBL/GenBank/DDBJ databases">
        <title>Vibrio sp. nov, a new bacterium isolated from seawater.</title>
        <authorList>
            <person name="Yuan Y."/>
        </authorList>
    </citation>
    <scope>NUCLEOTIDE SEQUENCE</scope>
    <source>
        <strain evidence="2">ZSDZ65</strain>
    </source>
</reference>
<organism evidence="2 3">
    <name type="scientific">Vibrio qingdaonensis</name>
    <dbReference type="NCBI Taxonomy" id="2829491"/>
    <lineage>
        <taxon>Bacteria</taxon>
        <taxon>Pseudomonadati</taxon>
        <taxon>Pseudomonadota</taxon>
        <taxon>Gammaproteobacteria</taxon>
        <taxon>Vibrionales</taxon>
        <taxon>Vibrionaceae</taxon>
        <taxon>Vibrio</taxon>
    </lineage>
</organism>
<protein>
    <recommendedName>
        <fullName evidence="4">Outer membrane protein beta-barrel domain-containing protein</fullName>
    </recommendedName>
</protein>
<dbReference type="AlphaFoldDB" id="A0A9X3CSQ7"/>
<evidence type="ECO:0000313" key="2">
    <source>
        <dbReference type="EMBL" id="MCW8348988.1"/>
    </source>
</evidence>
<feature type="signal peptide" evidence="1">
    <location>
        <begin position="1"/>
        <end position="20"/>
    </location>
</feature>
<evidence type="ECO:0000313" key="3">
    <source>
        <dbReference type="Proteomes" id="UP001155587"/>
    </source>
</evidence>
<keyword evidence="1" id="KW-0732">Signal</keyword>
<name>A0A9X3CSQ7_9VIBR</name>
<gene>
    <name evidence="2" type="ORF">MD535_23630</name>
</gene>
<accession>A0A9X3CSQ7</accession>
<sequence length="232" mass="25504">MKKRKLALLVVTIVSLSALAKDVDMSDPTAVYSSVGGTLSQNYGANGEETNGDVSVGVGWGKNLLSIESKDSLDSINTRYARMGVVGDLGVYFDNTITTAKVLGEEEYHGYTASLGAIYSLKLNDTLQLYPIVTIGSAGELGGSHHRAIYTVGSYNRIQLGNGWSVGLDPFYTVVDGEKEDSFKFDTFVSYQYKSHQFRLGTTNQWQQAEEYDYSTSIETGGEVYFKYKYAF</sequence>
<dbReference type="EMBL" id="JAKRRY010000055">
    <property type="protein sequence ID" value="MCW8348988.1"/>
    <property type="molecule type" value="Genomic_DNA"/>
</dbReference>
<comment type="caution">
    <text evidence="2">The sequence shown here is derived from an EMBL/GenBank/DDBJ whole genome shotgun (WGS) entry which is preliminary data.</text>
</comment>
<keyword evidence="3" id="KW-1185">Reference proteome</keyword>